<proteinExistence type="predicted"/>
<reference evidence="2" key="1">
    <citation type="submission" date="2012-02" db="EMBL/GenBank/DDBJ databases">
        <title>Complete sequence of chromosome of Methanomethylovorans hollandica DSM 15978.</title>
        <authorList>
            <person name="Lucas S."/>
            <person name="Copeland A."/>
            <person name="Lapidus A."/>
            <person name="Glavina del Rio T."/>
            <person name="Dalin E."/>
            <person name="Tice H."/>
            <person name="Bruce D."/>
            <person name="Goodwin L."/>
            <person name="Pitluck S."/>
            <person name="Peters L."/>
            <person name="Mikhailova N."/>
            <person name="Held B."/>
            <person name="Kyrpides N."/>
            <person name="Mavromatis K."/>
            <person name="Ivanova N."/>
            <person name="Brettin T."/>
            <person name="Detter J.C."/>
            <person name="Han C."/>
            <person name="Larimer F."/>
            <person name="Land M."/>
            <person name="Hauser L."/>
            <person name="Markowitz V."/>
            <person name="Cheng J.-F."/>
            <person name="Hugenholtz P."/>
            <person name="Woyke T."/>
            <person name="Wu D."/>
            <person name="Spring S."/>
            <person name="Schroeder M."/>
            <person name="Brambilla E."/>
            <person name="Klenk H.-P."/>
            <person name="Eisen J.A."/>
        </authorList>
    </citation>
    <scope>NUCLEOTIDE SEQUENCE [LARGE SCALE GENOMIC DNA]</scope>
    <source>
        <strain evidence="2">DSM 15978 / NBRC 107637 / DMS1</strain>
    </source>
</reference>
<evidence type="ECO:0000313" key="2">
    <source>
        <dbReference type="Proteomes" id="UP000010866"/>
    </source>
</evidence>
<name>L0KXM6_METHD</name>
<dbReference type="GeneID" id="14407024"/>
<dbReference type="STRING" id="867904.Metho_1215"/>
<dbReference type="AlphaFoldDB" id="L0KXM6"/>
<organism evidence="1 2">
    <name type="scientific">Methanomethylovorans hollandica (strain DSM 15978 / NBRC 107637 / DMS1)</name>
    <dbReference type="NCBI Taxonomy" id="867904"/>
    <lineage>
        <taxon>Archaea</taxon>
        <taxon>Methanobacteriati</taxon>
        <taxon>Methanobacteriota</taxon>
        <taxon>Stenosarchaea group</taxon>
        <taxon>Methanomicrobia</taxon>
        <taxon>Methanosarcinales</taxon>
        <taxon>Methanosarcinaceae</taxon>
        <taxon>Methanomethylovorans</taxon>
    </lineage>
</organism>
<protein>
    <submittedName>
        <fullName evidence="1">Uncharacterized protein</fullName>
    </submittedName>
</protein>
<dbReference type="Proteomes" id="UP000010866">
    <property type="component" value="Chromosome"/>
</dbReference>
<dbReference type="KEGG" id="mhz:Metho_1215"/>
<dbReference type="RefSeq" id="WP_015324611.1">
    <property type="nucleotide sequence ID" value="NC_019977.1"/>
</dbReference>
<gene>
    <name evidence="1" type="ordered locus">Metho_1215</name>
</gene>
<dbReference type="HOGENOM" id="CLU_2340179_0_0_2"/>
<keyword evidence="2" id="KW-1185">Reference proteome</keyword>
<evidence type="ECO:0000313" key="1">
    <source>
        <dbReference type="EMBL" id="AGB49445.1"/>
    </source>
</evidence>
<sequence>MYVIPDTDYTINASAKTITLAAAYATLSAGQITKIKDITTEEILYDSERVSFTGPQISVATGVITYTQGNKVANTDKLRIVVDANYSDIYHLDGGSA</sequence>
<dbReference type="EMBL" id="CP003362">
    <property type="protein sequence ID" value="AGB49445.1"/>
    <property type="molecule type" value="Genomic_DNA"/>
</dbReference>
<accession>L0KXM6</accession>